<reference evidence="2 3" key="1">
    <citation type="submission" date="2025-04" db="UniProtKB">
        <authorList>
            <consortium name="RefSeq"/>
        </authorList>
    </citation>
    <scope>IDENTIFICATION</scope>
    <source>
        <tissue evidence="2 3">Whole body</tissue>
    </source>
</reference>
<dbReference type="RefSeq" id="XP_025417438.1">
    <property type="nucleotide sequence ID" value="XM_025561653.1"/>
</dbReference>
<protein>
    <submittedName>
        <fullName evidence="2">Uncharacterized protein LOC112687568</fullName>
    </submittedName>
    <submittedName>
        <fullName evidence="3">Uncharacterized protein LOC112688468</fullName>
    </submittedName>
    <submittedName>
        <fullName evidence="4">Uncharacterized protein LOC112692306</fullName>
    </submittedName>
    <submittedName>
        <fullName evidence="5">Uncharacterized protein LOC112694384</fullName>
    </submittedName>
</protein>
<organism evidence="1 5">
    <name type="scientific">Sipha flava</name>
    <name type="common">yellow sugarcane aphid</name>
    <dbReference type="NCBI Taxonomy" id="143950"/>
    <lineage>
        <taxon>Eukaryota</taxon>
        <taxon>Metazoa</taxon>
        <taxon>Ecdysozoa</taxon>
        <taxon>Arthropoda</taxon>
        <taxon>Hexapoda</taxon>
        <taxon>Insecta</taxon>
        <taxon>Pterygota</taxon>
        <taxon>Neoptera</taxon>
        <taxon>Paraneoptera</taxon>
        <taxon>Hemiptera</taxon>
        <taxon>Sternorrhyncha</taxon>
        <taxon>Aphidomorpha</taxon>
        <taxon>Aphidoidea</taxon>
        <taxon>Aphididae</taxon>
        <taxon>Sipha</taxon>
    </lineage>
</organism>
<name>A0A8B8GQS9_9HEMI</name>
<proteinExistence type="predicted"/>
<gene>
    <name evidence="5" type="primary">LOC112694384</name>
    <name evidence="2" type="synonym">LOC112687568</name>
    <name evidence="3" type="synonym">LOC112688468</name>
    <name evidence="4" type="synonym">LOC112692306</name>
</gene>
<evidence type="ECO:0000313" key="1">
    <source>
        <dbReference type="Proteomes" id="UP000694846"/>
    </source>
</evidence>
<sequence>MFSGFDKRKVIETAGQHNHDKNSIEKIETQVLRENCKRKAEESIYTRPLKIIRTELLNSSPTSNLNNQNVRNVRKAMYDKRKQTYPKLPTSLDETIHQLSDLKNEECFKYKGQQFIYMPTDDNFFLNNLCLKLCEKSLQINTFHVDFEIGAHQAITDVFGNIKIIGCRFHLGQSWWKKIVGEPSLRIAYMDNSNELGKWLKMFFGLAFISPEEVVDAFHELISICPNDDGFIFSDYIIHNYIEDHCQFPPNIWAETPSLNPRTTNAAESFHRTYNSQFYSPHPHVHTVVRVLIETQAETSTKINSIRHKPGKLQSAKEIKKNELNIQAYSQFLNRKNTESLLIYLSQIGSRYQGVSI</sequence>
<dbReference type="AlphaFoldDB" id="A0A8B8GQS9"/>
<dbReference type="RefSeq" id="XP_025416105.1">
    <property type="nucleotide sequence ID" value="XM_025560320.1"/>
</dbReference>
<dbReference type="Proteomes" id="UP000694846">
    <property type="component" value="Unplaced"/>
</dbReference>
<accession>A0A8B8GQS9</accession>
<keyword evidence="1" id="KW-1185">Reference proteome</keyword>
<evidence type="ECO:0000313" key="3">
    <source>
        <dbReference type="RefSeq" id="XP_025417438.1"/>
    </source>
</evidence>
<dbReference type="RefSeq" id="XP_025425619.1">
    <property type="nucleotide sequence ID" value="XM_025569834.1"/>
</dbReference>
<evidence type="ECO:0000313" key="4">
    <source>
        <dbReference type="RefSeq" id="XP_025422718.1"/>
    </source>
</evidence>
<dbReference type="OrthoDB" id="6598576at2759"/>
<evidence type="ECO:0000313" key="5">
    <source>
        <dbReference type="RefSeq" id="XP_025425619.1"/>
    </source>
</evidence>
<evidence type="ECO:0000313" key="2">
    <source>
        <dbReference type="RefSeq" id="XP_025416105.1"/>
    </source>
</evidence>
<dbReference type="GeneID" id="112694384"/>
<dbReference type="RefSeq" id="XP_025422718.1">
    <property type="nucleotide sequence ID" value="XM_025566933.1"/>
</dbReference>